<protein>
    <submittedName>
        <fullName evidence="2">Antibiotic biosynthesis monooxygenase</fullName>
    </submittedName>
</protein>
<keyword evidence="2" id="KW-0560">Oxidoreductase</keyword>
<gene>
    <name evidence="2" type="ORF">KK078_05010</name>
</gene>
<dbReference type="SUPFAM" id="SSF54909">
    <property type="entry name" value="Dimeric alpha+beta barrel"/>
    <property type="match status" value="1"/>
</dbReference>
<dbReference type="AlphaFoldDB" id="A0AAP2DAU7"/>
<evidence type="ECO:0000313" key="2">
    <source>
        <dbReference type="EMBL" id="MBT1685902.1"/>
    </source>
</evidence>
<keyword evidence="2" id="KW-0503">Monooxygenase</keyword>
<dbReference type="InterPro" id="IPR011008">
    <property type="entry name" value="Dimeric_a/b-barrel"/>
</dbReference>
<dbReference type="EMBL" id="JAHESC010000005">
    <property type="protein sequence ID" value="MBT1685902.1"/>
    <property type="molecule type" value="Genomic_DNA"/>
</dbReference>
<dbReference type="InterPro" id="IPR007138">
    <property type="entry name" value="ABM_dom"/>
</dbReference>
<keyword evidence="3" id="KW-1185">Reference proteome</keyword>
<evidence type="ECO:0000313" key="3">
    <source>
        <dbReference type="Proteomes" id="UP001319180"/>
    </source>
</evidence>
<evidence type="ECO:0000259" key="1">
    <source>
        <dbReference type="PROSITE" id="PS51725"/>
    </source>
</evidence>
<organism evidence="2 3">
    <name type="scientific">Dawidia soli</name>
    <dbReference type="NCBI Taxonomy" id="2782352"/>
    <lineage>
        <taxon>Bacteria</taxon>
        <taxon>Pseudomonadati</taxon>
        <taxon>Bacteroidota</taxon>
        <taxon>Cytophagia</taxon>
        <taxon>Cytophagales</taxon>
        <taxon>Chryseotaleaceae</taxon>
        <taxon>Dawidia</taxon>
    </lineage>
</organism>
<dbReference type="Proteomes" id="UP001319180">
    <property type="component" value="Unassembled WGS sequence"/>
</dbReference>
<sequence>MEKTTISATKYGMTGKFRAKPGEAEKLAAILLEASRQVSVVKGIRLYAVGRDPKDENVIHVMEIWDSKEDHDQSLTLPETRALISQAMPLIDGKPEGVALEMVGGLGVD</sequence>
<name>A0AAP2DAU7_9BACT</name>
<dbReference type="PROSITE" id="PS51725">
    <property type="entry name" value="ABM"/>
    <property type="match status" value="1"/>
</dbReference>
<feature type="domain" description="ABM" evidence="1">
    <location>
        <begin position="11"/>
        <end position="99"/>
    </location>
</feature>
<comment type="caution">
    <text evidence="2">The sequence shown here is derived from an EMBL/GenBank/DDBJ whole genome shotgun (WGS) entry which is preliminary data.</text>
</comment>
<dbReference type="Gene3D" id="3.30.70.100">
    <property type="match status" value="1"/>
</dbReference>
<accession>A0AAP2DAU7</accession>
<dbReference type="Pfam" id="PF03992">
    <property type="entry name" value="ABM"/>
    <property type="match status" value="1"/>
</dbReference>
<dbReference type="GO" id="GO:0004497">
    <property type="term" value="F:monooxygenase activity"/>
    <property type="evidence" value="ECO:0007669"/>
    <property type="project" value="UniProtKB-KW"/>
</dbReference>
<proteinExistence type="predicted"/>
<reference evidence="2 3" key="1">
    <citation type="submission" date="2021-05" db="EMBL/GenBank/DDBJ databases">
        <title>A Polyphasic approach of four new species of the genus Ohtaekwangia: Ohtaekwangia histidinii sp. nov., Ohtaekwangia cretensis sp. nov., Ohtaekwangia indiensis sp. nov., Ohtaekwangia reichenbachii sp. nov. from diverse environment.</title>
        <authorList>
            <person name="Octaviana S."/>
        </authorList>
    </citation>
    <scope>NUCLEOTIDE SEQUENCE [LARGE SCALE GENOMIC DNA]</scope>
    <source>
        <strain evidence="2 3">PWU37</strain>
    </source>
</reference>